<protein>
    <submittedName>
        <fullName evidence="1">Uncharacterized protein</fullName>
    </submittedName>
</protein>
<organism evidence="1 2">
    <name type="scientific">Rhizophlyctis rosea</name>
    <dbReference type="NCBI Taxonomy" id="64517"/>
    <lineage>
        <taxon>Eukaryota</taxon>
        <taxon>Fungi</taxon>
        <taxon>Fungi incertae sedis</taxon>
        <taxon>Chytridiomycota</taxon>
        <taxon>Chytridiomycota incertae sedis</taxon>
        <taxon>Chytridiomycetes</taxon>
        <taxon>Rhizophlyctidales</taxon>
        <taxon>Rhizophlyctidaceae</taxon>
        <taxon>Rhizophlyctis</taxon>
    </lineage>
</organism>
<dbReference type="SUPFAM" id="SSF54529">
    <property type="entry name" value="Mitochondrial glycoprotein MAM33-like"/>
    <property type="match status" value="1"/>
</dbReference>
<dbReference type="Pfam" id="PF02330">
    <property type="entry name" value="MAM33"/>
    <property type="match status" value="1"/>
</dbReference>
<dbReference type="InterPro" id="IPR036561">
    <property type="entry name" value="MAM33_sf"/>
</dbReference>
<evidence type="ECO:0000313" key="2">
    <source>
        <dbReference type="Proteomes" id="UP001212841"/>
    </source>
</evidence>
<dbReference type="Gene3D" id="3.10.280.10">
    <property type="entry name" value="Mitochondrial glycoprotein"/>
    <property type="match status" value="1"/>
</dbReference>
<reference evidence="1" key="1">
    <citation type="submission" date="2020-05" db="EMBL/GenBank/DDBJ databases">
        <title>Phylogenomic resolution of chytrid fungi.</title>
        <authorList>
            <person name="Stajich J.E."/>
            <person name="Amses K."/>
            <person name="Simmons R."/>
            <person name="Seto K."/>
            <person name="Myers J."/>
            <person name="Bonds A."/>
            <person name="Quandt C.A."/>
            <person name="Barry K."/>
            <person name="Liu P."/>
            <person name="Grigoriev I."/>
            <person name="Longcore J.E."/>
            <person name="James T.Y."/>
        </authorList>
    </citation>
    <scope>NUCLEOTIDE SEQUENCE</scope>
    <source>
        <strain evidence="1">JEL0318</strain>
    </source>
</reference>
<sequence>MRSKDIAQEVLESTFSFMTAHRITTRLQLDPLTKLDSERPDSTELQIIVKKPTTPPVLSITAILDHVDLTIHSYRMTTHDSAKLVLSTTAESNRQMRQVLQGPELSNERYEEILKAWLSERGLDEDWCDWVIRLRAWKEDVEYRKWLKGVAEFIKT</sequence>
<accession>A0AAD5SFU9</accession>
<gene>
    <name evidence="1" type="ORF">HK097_003761</name>
</gene>
<evidence type="ECO:0000313" key="1">
    <source>
        <dbReference type="EMBL" id="KAJ3053648.1"/>
    </source>
</evidence>
<comment type="caution">
    <text evidence="1">The sequence shown here is derived from an EMBL/GenBank/DDBJ whole genome shotgun (WGS) entry which is preliminary data.</text>
</comment>
<dbReference type="EMBL" id="JADGJD010000191">
    <property type="protein sequence ID" value="KAJ3053648.1"/>
    <property type="molecule type" value="Genomic_DNA"/>
</dbReference>
<dbReference type="Proteomes" id="UP001212841">
    <property type="component" value="Unassembled WGS sequence"/>
</dbReference>
<name>A0AAD5SFU9_9FUNG</name>
<keyword evidence="2" id="KW-1185">Reference proteome</keyword>
<dbReference type="GO" id="GO:0005759">
    <property type="term" value="C:mitochondrial matrix"/>
    <property type="evidence" value="ECO:0007669"/>
    <property type="project" value="InterPro"/>
</dbReference>
<proteinExistence type="predicted"/>
<dbReference type="InterPro" id="IPR003428">
    <property type="entry name" value="MAM33"/>
</dbReference>
<dbReference type="AlphaFoldDB" id="A0AAD5SFU9"/>